<dbReference type="Proteomes" id="UP001558652">
    <property type="component" value="Unassembled WGS sequence"/>
</dbReference>
<sequence length="108" mass="12481">MWNSVATSSAYSSRQQSEFYRLQTLSRSESTPSRTSSIRSTFNRRKPYFLPVQSQLTNSAHLEYSLRALGSHHSRLNQRQVLCVEEFDASFNKGHGVEDPPFRDHNMI</sequence>
<evidence type="ECO:0000313" key="1">
    <source>
        <dbReference type="EMBL" id="KAL1123371.1"/>
    </source>
</evidence>
<keyword evidence="2" id="KW-1185">Reference proteome</keyword>
<protein>
    <submittedName>
        <fullName evidence="1">Uncharacterized protein</fullName>
    </submittedName>
</protein>
<proteinExistence type="predicted"/>
<gene>
    <name evidence="1" type="ORF">AAG570_002456</name>
</gene>
<name>A0ABD0Y7K7_9HEMI</name>
<comment type="caution">
    <text evidence="1">The sequence shown here is derived from an EMBL/GenBank/DDBJ whole genome shotgun (WGS) entry which is preliminary data.</text>
</comment>
<organism evidence="1 2">
    <name type="scientific">Ranatra chinensis</name>
    <dbReference type="NCBI Taxonomy" id="642074"/>
    <lineage>
        <taxon>Eukaryota</taxon>
        <taxon>Metazoa</taxon>
        <taxon>Ecdysozoa</taxon>
        <taxon>Arthropoda</taxon>
        <taxon>Hexapoda</taxon>
        <taxon>Insecta</taxon>
        <taxon>Pterygota</taxon>
        <taxon>Neoptera</taxon>
        <taxon>Paraneoptera</taxon>
        <taxon>Hemiptera</taxon>
        <taxon>Heteroptera</taxon>
        <taxon>Panheteroptera</taxon>
        <taxon>Nepomorpha</taxon>
        <taxon>Nepidae</taxon>
        <taxon>Ranatrinae</taxon>
        <taxon>Ranatra</taxon>
    </lineage>
</organism>
<dbReference type="EMBL" id="JBFDAA010000012">
    <property type="protein sequence ID" value="KAL1123371.1"/>
    <property type="molecule type" value="Genomic_DNA"/>
</dbReference>
<dbReference type="AlphaFoldDB" id="A0ABD0Y7K7"/>
<accession>A0ABD0Y7K7</accession>
<evidence type="ECO:0000313" key="2">
    <source>
        <dbReference type="Proteomes" id="UP001558652"/>
    </source>
</evidence>
<reference evidence="1 2" key="1">
    <citation type="submission" date="2024-07" db="EMBL/GenBank/DDBJ databases">
        <title>Chromosome-level genome assembly of the water stick insect Ranatra chinensis (Heteroptera: Nepidae).</title>
        <authorList>
            <person name="Liu X."/>
        </authorList>
    </citation>
    <scope>NUCLEOTIDE SEQUENCE [LARGE SCALE GENOMIC DNA]</scope>
    <source>
        <strain evidence="1">Cailab_2021Rc</strain>
        <tissue evidence="1">Muscle</tissue>
    </source>
</reference>